<sequence>MSAALPSDERAPLLAAASASTSTNPRPTAYSTLSSLSRPASPSKLVSHSSAPSLSDSDLDSTAPSPLIERSPAERRRTLLRWLAMWGAVLAAVIYCVVQAFRRGGGEFDWKKALKAAGGGGLAGALAMVLQVLLLMPLRTVMNYQYRYGTTTAEAAKKLYSEGGYSRYYSGLGPALVQGPVARFGDTAANAGILALLSSNPFLAKLPSPLKTAFASICGALFRMVLMPVDTLKTTMQTESNAVALRVLRERVKSYGPGTLWAGAWATAAANFVGSFPWFVCSLALLPCFPTSLTRMFATYNYLSMALPLPTPPSDPSAPHLAFTLATLGRQAFIGFCASVISDTCSNSLRVVKTYRQVNRRKIGYRQAASLILRKEGARGLFGRGLKTRLLANGLQGLLFSVLWKAIGEVLQGWTGGGDRGGSGGGGEAGDGGK</sequence>
<dbReference type="SUPFAM" id="SSF103506">
    <property type="entry name" value="Mitochondrial carrier"/>
    <property type="match status" value="1"/>
</dbReference>
<dbReference type="EMBL" id="CENE01000004">
    <property type="protein sequence ID" value="CEQ39865.1"/>
    <property type="molecule type" value="Genomic_DNA"/>
</dbReference>
<reference evidence="8" key="1">
    <citation type="submission" date="2015-02" db="EMBL/GenBank/DDBJ databases">
        <authorList>
            <person name="Gon?alves P."/>
        </authorList>
    </citation>
    <scope>NUCLEOTIDE SEQUENCE [LARGE SCALE GENOMIC DNA]</scope>
</reference>
<feature type="transmembrane region" description="Helical" evidence="6">
    <location>
        <begin position="113"/>
        <end position="138"/>
    </location>
</feature>
<dbReference type="AlphaFoldDB" id="A0A0D6EJR1"/>
<feature type="compositionally biased region" description="Low complexity" evidence="5">
    <location>
        <begin position="12"/>
        <end position="29"/>
    </location>
</feature>
<evidence type="ECO:0000256" key="6">
    <source>
        <dbReference type="SAM" id="Phobius"/>
    </source>
</evidence>
<dbReference type="Pfam" id="PF00153">
    <property type="entry name" value="Mito_carr"/>
    <property type="match status" value="2"/>
</dbReference>
<dbReference type="Gene3D" id="1.50.40.10">
    <property type="entry name" value="Mitochondrial carrier domain"/>
    <property type="match status" value="1"/>
</dbReference>
<comment type="subcellular location">
    <subcellularLocation>
        <location evidence="1">Membrane</location>
        <topology evidence="1">Multi-pass membrane protein</topology>
    </subcellularLocation>
</comment>
<feature type="compositionally biased region" description="Low complexity" evidence="5">
    <location>
        <begin position="39"/>
        <end position="66"/>
    </location>
</feature>
<keyword evidence="3 6" id="KW-1133">Transmembrane helix</keyword>
<protein>
    <submittedName>
        <fullName evidence="7">SPOSA6832_01445-mRNA-1:cds</fullName>
    </submittedName>
</protein>
<dbReference type="OrthoDB" id="409948at2759"/>
<evidence type="ECO:0000256" key="4">
    <source>
        <dbReference type="ARBA" id="ARBA00023136"/>
    </source>
</evidence>
<feature type="region of interest" description="Disordered" evidence="5">
    <location>
        <begin position="1"/>
        <end position="68"/>
    </location>
</feature>
<accession>A0A0D6EJR1</accession>
<evidence type="ECO:0000313" key="7">
    <source>
        <dbReference type="EMBL" id="CEQ39865.1"/>
    </source>
</evidence>
<keyword evidence="2 6" id="KW-0812">Transmembrane</keyword>
<evidence type="ECO:0000256" key="5">
    <source>
        <dbReference type="SAM" id="MobiDB-lite"/>
    </source>
</evidence>
<keyword evidence="8" id="KW-1185">Reference proteome</keyword>
<dbReference type="Proteomes" id="UP000243876">
    <property type="component" value="Unassembled WGS sequence"/>
</dbReference>
<proteinExistence type="predicted"/>
<dbReference type="GO" id="GO:0016020">
    <property type="term" value="C:membrane"/>
    <property type="evidence" value="ECO:0007669"/>
    <property type="project" value="UniProtKB-SubCell"/>
</dbReference>
<evidence type="ECO:0000313" key="8">
    <source>
        <dbReference type="Proteomes" id="UP000243876"/>
    </source>
</evidence>
<evidence type="ECO:0000256" key="3">
    <source>
        <dbReference type="ARBA" id="ARBA00022989"/>
    </source>
</evidence>
<dbReference type="PANTHER" id="PTHR47567:SF1">
    <property type="entry name" value="NAD-DEPENDENT EPIMERASE_DEHYDRATASE DOMAIN-CONTAINING PROTEIN"/>
    <property type="match status" value="1"/>
</dbReference>
<keyword evidence="4 6" id="KW-0472">Membrane</keyword>
<dbReference type="InterPro" id="IPR018108">
    <property type="entry name" value="MCP_transmembrane"/>
</dbReference>
<feature type="transmembrane region" description="Helical" evidence="6">
    <location>
        <begin position="79"/>
        <end position="101"/>
    </location>
</feature>
<feature type="transmembrane region" description="Helical" evidence="6">
    <location>
        <begin position="259"/>
        <end position="280"/>
    </location>
</feature>
<organism evidence="7 8">
    <name type="scientific">Sporidiobolus salmonicolor</name>
    <name type="common">Yeast-like fungus</name>
    <name type="synonym">Sporobolomyces salmonicolor</name>
    <dbReference type="NCBI Taxonomy" id="5005"/>
    <lineage>
        <taxon>Eukaryota</taxon>
        <taxon>Fungi</taxon>
        <taxon>Dikarya</taxon>
        <taxon>Basidiomycota</taxon>
        <taxon>Pucciniomycotina</taxon>
        <taxon>Microbotryomycetes</taxon>
        <taxon>Sporidiobolales</taxon>
        <taxon>Sporidiobolaceae</taxon>
        <taxon>Sporobolomyces</taxon>
    </lineage>
</organism>
<evidence type="ECO:0000256" key="1">
    <source>
        <dbReference type="ARBA" id="ARBA00004141"/>
    </source>
</evidence>
<name>A0A0D6EJR1_SPOSA</name>
<evidence type="ECO:0000256" key="2">
    <source>
        <dbReference type="ARBA" id="ARBA00022692"/>
    </source>
</evidence>
<dbReference type="InterPro" id="IPR023395">
    <property type="entry name" value="MCP_dom_sf"/>
</dbReference>
<gene>
    <name evidence="7" type="primary">SPOSA6832_01445</name>
</gene>
<dbReference type="PANTHER" id="PTHR47567">
    <property type="entry name" value="MITOCHONDRIAL SUBSTRATE/SOLUTE CARRIER"/>
    <property type="match status" value="1"/>
</dbReference>